<comment type="caution">
    <text evidence="4">The sequence shown here is derived from an EMBL/GenBank/DDBJ whole genome shotgun (WGS) entry which is preliminary data.</text>
</comment>
<dbReference type="Gene3D" id="2.40.50.100">
    <property type="match status" value="1"/>
</dbReference>
<organism evidence="4 5">
    <name type="scientific">Banduia mediterranea</name>
    <dbReference type="NCBI Taxonomy" id="3075609"/>
    <lineage>
        <taxon>Bacteria</taxon>
        <taxon>Pseudomonadati</taxon>
        <taxon>Pseudomonadota</taxon>
        <taxon>Gammaproteobacteria</taxon>
        <taxon>Nevskiales</taxon>
        <taxon>Algiphilaceae</taxon>
        <taxon>Banduia</taxon>
    </lineage>
</organism>
<dbReference type="PANTHER" id="PTHR30469:SF20">
    <property type="entry name" value="EFFLUX RND TRANSPORTER PERIPLASMIC ADAPTOR SUBUNIT"/>
    <property type="match status" value="1"/>
</dbReference>
<dbReference type="PANTHER" id="PTHR30469">
    <property type="entry name" value="MULTIDRUG RESISTANCE PROTEIN MDTA"/>
    <property type="match status" value="1"/>
</dbReference>
<dbReference type="NCBIfam" id="TIGR01730">
    <property type="entry name" value="RND_mfp"/>
    <property type="match status" value="1"/>
</dbReference>
<dbReference type="Proteomes" id="UP001254608">
    <property type="component" value="Unassembled WGS sequence"/>
</dbReference>
<sequence>MSGVVWLCILCALGLTACGEEAKPTAPPRPVPLARVEASGPEQIRELLGRVEQTTVAPLAFEVGGRVLSILVLDGAEVSAGAVIARLDAEPYHLQVERAQAQLMQLEPDLERKALLLADGIISQAQYDELASQTEMARVQLAQARRELRKTTLNAPFDGRIAQREVQEQQVVQAGEPAFYLQDDRRVDISVGLPSTLAQRLPLDQRLSARARLVPDSGVELELRYREHQSSAGRDEGVYRLVMSGARPPDVSLYPGMAARVHLRVPTAQAEARFRVPVGALLKDDVGGHAVWRYDADAGQVHRIEVGVVALLAEDAIVSGELVAGDAIVKSGVRYLREGQAVREWIRD</sequence>
<dbReference type="Gene3D" id="1.10.287.470">
    <property type="entry name" value="Helix hairpin bin"/>
    <property type="match status" value="1"/>
</dbReference>
<protein>
    <submittedName>
        <fullName evidence="4">Efflux RND transporter periplasmic adaptor subunit</fullName>
    </submittedName>
</protein>
<evidence type="ECO:0000256" key="1">
    <source>
        <dbReference type="ARBA" id="ARBA00009477"/>
    </source>
</evidence>
<comment type="similarity">
    <text evidence="1">Belongs to the membrane fusion protein (MFP) (TC 8.A.1) family.</text>
</comment>
<dbReference type="SUPFAM" id="SSF111369">
    <property type="entry name" value="HlyD-like secretion proteins"/>
    <property type="match status" value="1"/>
</dbReference>
<proteinExistence type="inferred from homology"/>
<dbReference type="EMBL" id="JAVRIC010000013">
    <property type="protein sequence ID" value="MDT0497727.1"/>
    <property type="molecule type" value="Genomic_DNA"/>
</dbReference>
<dbReference type="Pfam" id="PF25917">
    <property type="entry name" value="BSH_RND"/>
    <property type="match status" value="1"/>
</dbReference>
<evidence type="ECO:0000313" key="5">
    <source>
        <dbReference type="Proteomes" id="UP001254608"/>
    </source>
</evidence>
<dbReference type="Gene3D" id="2.40.420.20">
    <property type="match status" value="1"/>
</dbReference>
<accession>A0ABU2WL10</accession>
<evidence type="ECO:0000313" key="4">
    <source>
        <dbReference type="EMBL" id="MDT0497727.1"/>
    </source>
</evidence>
<keyword evidence="2" id="KW-0732">Signal</keyword>
<dbReference type="InterPro" id="IPR006143">
    <property type="entry name" value="RND_pump_MFP"/>
</dbReference>
<reference evidence="4 5" key="1">
    <citation type="submission" date="2023-09" db="EMBL/GenBank/DDBJ databases">
        <authorList>
            <person name="Rey-Velasco X."/>
        </authorList>
    </citation>
    <scope>NUCLEOTIDE SEQUENCE [LARGE SCALE GENOMIC DNA]</scope>
    <source>
        <strain evidence="4 5">W345</strain>
    </source>
</reference>
<dbReference type="InterPro" id="IPR058625">
    <property type="entry name" value="MdtA-like_BSH"/>
</dbReference>
<keyword evidence="5" id="KW-1185">Reference proteome</keyword>
<dbReference type="RefSeq" id="WP_311365119.1">
    <property type="nucleotide sequence ID" value="NZ_JAVRIC010000013.1"/>
</dbReference>
<evidence type="ECO:0000256" key="2">
    <source>
        <dbReference type="SAM" id="SignalP"/>
    </source>
</evidence>
<feature type="domain" description="Multidrug resistance protein MdtA-like barrel-sandwich hybrid" evidence="3">
    <location>
        <begin position="62"/>
        <end position="179"/>
    </location>
</feature>
<name>A0ABU2WL10_9GAMM</name>
<evidence type="ECO:0000259" key="3">
    <source>
        <dbReference type="Pfam" id="PF25917"/>
    </source>
</evidence>
<feature type="signal peptide" evidence="2">
    <location>
        <begin position="1"/>
        <end position="22"/>
    </location>
</feature>
<feature type="chain" id="PRO_5045685639" evidence="2">
    <location>
        <begin position="23"/>
        <end position="348"/>
    </location>
</feature>
<gene>
    <name evidence="4" type="ORF">RM530_10175</name>
</gene>